<evidence type="ECO:0000313" key="2">
    <source>
        <dbReference type="EMBL" id="PPU76638.1"/>
    </source>
</evidence>
<evidence type="ECO:0000259" key="1">
    <source>
        <dbReference type="Pfam" id="PF14300"/>
    </source>
</evidence>
<organism evidence="2 3">
    <name type="scientific">Xanthomonas cucurbitae</name>
    <dbReference type="NCBI Taxonomy" id="56453"/>
    <lineage>
        <taxon>Bacteria</taxon>
        <taxon>Pseudomonadati</taxon>
        <taxon>Pseudomonadota</taxon>
        <taxon>Gammaproteobacteria</taxon>
        <taxon>Lysobacterales</taxon>
        <taxon>Lysobacteraceae</taxon>
        <taxon>Xanthomonas</taxon>
    </lineage>
</organism>
<dbReference type="Proteomes" id="UP000239561">
    <property type="component" value="Unassembled WGS sequence"/>
</dbReference>
<comment type="caution">
    <text evidence="2">The sequence shown here is derived from an EMBL/GenBank/DDBJ whole genome shotgun (WGS) entry which is preliminary data.</text>
</comment>
<sequence>MRFFDALKKDDPAYEIFNSALDTVFDEGDGVTEHIERLTDQARLVYLLWCLDGEVHNGGFDQLFTNSLGNHCLEILRHLEVVGATNSHRLLARAVSWFPNSSPSRNRTERWSQHESFSDNPEYQAEMDRLDTEFYEYKDNLASLVNAYVARHPDASVRA</sequence>
<dbReference type="Gene3D" id="1.20.1420.60">
    <property type="match status" value="1"/>
</dbReference>
<name>A0A2S7DS36_9XANT</name>
<feature type="domain" description="DNA mimic protein DMP19 C-terminal" evidence="1">
    <location>
        <begin position="36"/>
        <end position="152"/>
    </location>
</feature>
<protein>
    <submittedName>
        <fullName evidence="2">Response regulator receiver protein</fullName>
    </submittedName>
</protein>
<dbReference type="EMBL" id="MDED01000014">
    <property type="protein sequence ID" value="PPU76638.1"/>
    <property type="molecule type" value="Genomic_DNA"/>
</dbReference>
<dbReference type="RefSeq" id="WP_104603332.1">
    <property type="nucleotide sequence ID" value="NZ_CP033326.1"/>
</dbReference>
<evidence type="ECO:0000313" key="3">
    <source>
        <dbReference type="Proteomes" id="UP000239561"/>
    </source>
</evidence>
<dbReference type="Pfam" id="PF14300">
    <property type="entry name" value="DMP19"/>
    <property type="match status" value="1"/>
</dbReference>
<dbReference type="InterPro" id="IPR025402">
    <property type="entry name" value="DMP19_C"/>
</dbReference>
<accession>A0A2S7DS36</accession>
<reference evidence="2 3" key="1">
    <citation type="submission" date="2016-08" db="EMBL/GenBank/DDBJ databases">
        <authorList>
            <person name="Seilhamer J.J."/>
        </authorList>
    </citation>
    <scope>NUCLEOTIDE SEQUENCE [LARGE SCALE GENOMIC DNA]</scope>
    <source>
        <strain evidence="2 3">CFBP2542</strain>
    </source>
</reference>
<proteinExistence type="predicted"/>
<dbReference type="OrthoDB" id="2216871at2"/>
<gene>
    <name evidence="2" type="ORF">XcuCFBP2542_09410</name>
</gene>
<dbReference type="AlphaFoldDB" id="A0A2S7DS36"/>